<evidence type="ECO:0000256" key="2">
    <source>
        <dbReference type="ARBA" id="ARBA00022555"/>
    </source>
</evidence>
<reference evidence="10 11" key="1">
    <citation type="submission" date="2020-08" db="EMBL/GenBank/DDBJ databases">
        <title>Genomic Encyclopedia of Type Strains, Phase IV (KMG-IV): sequencing the most valuable type-strain genomes for metagenomic binning, comparative biology and taxonomic classification.</title>
        <authorList>
            <person name="Goeker M."/>
        </authorList>
    </citation>
    <scope>NUCLEOTIDE SEQUENCE [LARGE SCALE GENOMIC DNA]</scope>
    <source>
        <strain evidence="10 11">DSM 103737</strain>
    </source>
</reference>
<comment type="similarity">
    <text evidence="5 7 9">Belongs to the PTH family.</text>
</comment>
<gene>
    <name evidence="7" type="primary">pth</name>
    <name evidence="10" type="ORF">GGR16_003110</name>
</gene>
<evidence type="ECO:0000256" key="7">
    <source>
        <dbReference type="HAMAP-Rule" id="MF_00083"/>
    </source>
</evidence>
<feature type="binding site" evidence="7">
    <location>
        <position position="74"/>
    </location>
    <ligand>
        <name>tRNA</name>
        <dbReference type="ChEBI" id="CHEBI:17843"/>
    </ligand>
</feature>
<dbReference type="GO" id="GO:0004045">
    <property type="term" value="F:peptidyl-tRNA hydrolase activity"/>
    <property type="evidence" value="ECO:0007669"/>
    <property type="project" value="UniProtKB-UniRule"/>
</dbReference>
<comment type="subcellular location">
    <subcellularLocation>
        <location evidence="7">Cytoplasm</location>
    </subcellularLocation>
</comment>
<comment type="caution">
    <text evidence="10">The sequence shown here is derived from an EMBL/GenBank/DDBJ whole genome shotgun (WGS) entry which is preliminary data.</text>
</comment>
<feature type="site" description="Stabilizes the basic form of H active site to accept a proton" evidence="7">
    <location>
        <position position="101"/>
    </location>
</feature>
<keyword evidence="7" id="KW-0963">Cytoplasm</keyword>
<comment type="function">
    <text evidence="7">Catalyzes the release of premature peptidyl moieties from peptidyl-tRNA molecules trapped in stalled 50S ribosomal subunits, and thus maintains levels of free tRNAs and 50S ribosomes.</text>
</comment>
<name>A0A840C574_9HYPH</name>
<dbReference type="GO" id="GO:0005737">
    <property type="term" value="C:cytoplasm"/>
    <property type="evidence" value="ECO:0007669"/>
    <property type="project" value="UniProtKB-SubCell"/>
</dbReference>
<keyword evidence="11" id="KW-1185">Reference proteome</keyword>
<feature type="active site" description="Proton acceptor" evidence="7">
    <location>
        <position position="29"/>
    </location>
</feature>
<dbReference type="CDD" id="cd00462">
    <property type="entry name" value="PTH"/>
    <property type="match status" value="1"/>
</dbReference>
<dbReference type="PANTHER" id="PTHR17224:SF1">
    <property type="entry name" value="PEPTIDYL-TRNA HYDROLASE"/>
    <property type="match status" value="1"/>
</dbReference>
<evidence type="ECO:0000256" key="8">
    <source>
        <dbReference type="RuleBase" id="RU000673"/>
    </source>
</evidence>
<dbReference type="Gene3D" id="3.40.50.1470">
    <property type="entry name" value="Peptidyl-tRNA hydrolase"/>
    <property type="match status" value="1"/>
</dbReference>
<keyword evidence="3 7" id="KW-0378">Hydrolase</keyword>
<evidence type="ECO:0000256" key="9">
    <source>
        <dbReference type="RuleBase" id="RU004320"/>
    </source>
</evidence>
<comment type="subunit">
    <text evidence="7">Monomer.</text>
</comment>
<comment type="catalytic activity">
    <reaction evidence="7 8">
        <text>an N-acyl-L-alpha-aminoacyl-tRNA + H2O = an N-acyl-L-amino acid + a tRNA + H(+)</text>
        <dbReference type="Rhea" id="RHEA:54448"/>
        <dbReference type="Rhea" id="RHEA-COMP:10123"/>
        <dbReference type="Rhea" id="RHEA-COMP:13883"/>
        <dbReference type="ChEBI" id="CHEBI:15377"/>
        <dbReference type="ChEBI" id="CHEBI:15378"/>
        <dbReference type="ChEBI" id="CHEBI:59874"/>
        <dbReference type="ChEBI" id="CHEBI:78442"/>
        <dbReference type="ChEBI" id="CHEBI:138191"/>
        <dbReference type="EC" id="3.1.1.29"/>
    </reaction>
</comment>
<dbReference type="PROSITE" id="PS01195">
    <property type="entry name" value="PEPT_TRNA_HYDROL_1"/>
    <property type="match status" value="1"/>
</dbReference>
<dbReference type="EMBL" id="JACIEN010000003">
    <property type="protein sequence ID" value="MBB4018076.1"/>
    <property type="molecule type" value="Genomic_DNA"/>
</dbReference>
<feature type="binding site" evidence="7">
    <location>
        <position position="24"/>
    </location>
    <ligand>
        <name>tRNA</name>
        <dbReference type="ChEBI" id="CHEBI:17843"/>
    </ligand>
</feature>
<dbReference type="Pfam" id="PF01195">
    <property type="entry name" value="Pept_tRNA_hydro"/>
    <property type="match status" value="1"/>
</dbReference>
<dbReference type="PANTHER" id="PTHR17224">
    <property type="entry name" value="PEPTIDYL-TRNA HYDROLASE"/>
    <property type="match status" value="1"/>
</dbReference>
<evidence type="ECO:0000256" key="4">
    <source>
        <dbReference type="ARBA" id="ARBA00022884"/>
    </source>
</evidence>
<dbReference type="EC" id="3.1.1.29" evidence="1 7"/>
<evidence type="ECO:0000256" key="5">
    <source>
        <dbReference type="ARBA" id="ARBA00038063"/>
    </source>
</evidence>
<dbReference type="Proteomes" id="UP000577362">
    <property type="component" value="Unassembled WGS sequence"/>
</dbReference>
<dbReference type="HAMAP" id="MF_00083">
    <property type="entry name" value="Pept_tRNA_hydro_bact"/>
    <property type="match status" value="1"/>
</dbReference>
<dbReference type="NCBIfam" id="TIGR00447">
    <property type="entry name" value="pth"/>
    <property type="match status" value="1"/>
</dbReference>
<dbReference type="AlphaFoldDB" id="A0A840C574"/>
<dbReference type="FunFam" id="3.40.50.1470:FF:000001">
    <property type="entry name" value="Peptidyl-tRNA hydrolase"/>
    <property type="match status" value="1"/>
</dbReference>
<evidence type="ECO:0000256" key="1">
    <source>
        <dbReference type="ARBA" id="ARBA00013260"/>
    </source>
</evidence>
<keyword evidence="4 7" id="KW-0694">RNA-binding</keyword>
<organism evidence="10 11">
    <name type="scientific">Chelatococcus caeni</name>
    <dbReference type="NCBI Taxonomy" id="1348468"/>
    <lineage>
        <taxon>Bacteria</taxon>
        <taxon>Pseudomonadati</taxon>
        <taxon>Pseudomonadota</taxon>
        <taxon>Alphaproteobacteria</taxon>
        <taxon>Hyphomicrobiales</taxon>
        <taxon>Chelatococcaceae</taxon>
        <taxon>Chelatococcus</taxon>
    </lineage>
</organism>
<sequence length="214" mass="23445">MCSLRSRGFAMLLFVGLGNPGARYARNRHNIGFMAVDEIARRHNAGPWRRRFQSEVAEAVVGGERLLLMKPQTYMNESGRAVGEAQRFFKVALADIVVFHDELDLAPAKLRIKTGGGIAGHNGLRSISAHVGNDYRRVRLGIGHPGDKALVHSYVLNDFAKAEEPWVEDLTGAVAEFATLLARGEDASFQNKVHLAMDARGWGDVKRPGERAGG</sequence>
<evidence type="ECO:0000313" key="11">
    <source>
        <dbReference type="Proteomes" id="UP000577362"/>
    </source>
</evidence>
<comment type="function">
    <text evidence="7">Hydrolyzes ribosome-free peptidyl-tRNAs (with 1 or more amino acids incorporated), which drop off the ribosome during protein synthesis, or as a result of ribosome stalling.</text>
</comment>
<feature type="binding site" evidence="7">
    <location>
        <position position="76"/>
    </location>
    <ligand>
        <name>tRNA</name>
        <dbReference type="ChEBI" id="CHEBI:17843"/>
    </ligand>
</feature>
<accession>A0A840C574</accession>
<dbReference type="InterPro" id="IPR036416">
    <property type="entry name" value="Pept_tRNA_hydro_sf"/>
</dbReference>
<dbReference type="GO" id="GO:0072344">
    <property type="term" value="P:rescue of stalled ribosome"/>
    <property type="evidence" value="ECO:0007669"/>
    <property type="project" value="UniProtKB-UniRule"/>
</dbReference>
<feature type="binding site" evidence="7">
    <location>
        <position position="122"/>
    </location>
    <ligand>
        <name>tRNA</name>
        <dbReference type="ChEBI" id="CHEBI:17843"/>
    </ligand>
</feature>
<dbReference type="InterPro" id="IPR018171">
    <property type="entry name" value="Pept_tRNA_hydro_CS"/>
</dbReference>
<evidence type="ECO:0000313" key="10">
    <source>
        <dbReference type="EMBL" id="MBB4018076.1"/>
    </source>
</evidence>
<dbReference type="PROSITE" id="PS01196">
    <property type="entry name" value="PEPT_TRNA_HYDROL_2"/>
    <property type="match status" value="1"/>
</dbReference>
<evidence type="ECO:0000256" key="6">
    <source>
        <dbReference type="ARBA" id="ARBA00050038"/>
    </source>
</evidence>
<protein>
    <recommendedName>
        <fullName evidence="6 7">Peptidyl-tRNA hydrolase</fullName>
        <shortName evidence="7">Pth</shortName>
        <ecNumber evidence="1 7">3.1.1.29</ecNumber>
    </recommendedName>
</protein>
<dbReference type="SUPFAM" id="SSF53178">
    <property type="entry name" value="Peptidyl-tRNA hydrolase-like"/>
    <property type="match status" value="1"/>
</dbReference>
<dbReference type="InterPro" id="IPR001328">
    <property type="entry name" value="Pept_tRNA_hydro"/>
</dbReference>
<keyword evidence="2 7" id="KW-0820">tRNA-binding</keyword>
<feature type="site" description="Discriminates between blocked and unblocked aminoacyl-tRNA" evidence="7">
    <location>
        <position position="19"/>
    </location>
</feature>
<proteinExistence type="inferred from homology"/>
<dbReference type="GO" id="GO:0000049">
    <property type="term" value="F:tRNA binding"/>
    <property type="evidence" value="ECO:0007669"/>
    <property type="project" value="UniProtKB-UniRule"/>
</dbReference>
<evidence type="ECO:0000256" key="3">
    <source>
        <dbReference type="ARBA" id="ARBA00022801"/>
    </source>
</evidence>
<dbReference type="GO" id="GO:0006515">
    <property type="term" value="P:protein quality control for misfolded or incompletely synthesized proteins"/>
    <property type="evidence" value="ECO:0007669"/>
    <property type="project" value="UniProtKB-UniRule"/>
</dbReference>